<evidence type="ECO:0000313" key="1">
    <source>
        <dbReference type="EMBL" id="JAD21427.1"/>
    </source>
</evidence>
<reference evidence="1" key="1">
    <citation type="submission" date="2014-09" db="EMBL/GenBank/DDBJ databases">
        <authorList>
            <person name="Magalhaes I.L.F."/>
            <person name="Oliveira U."/>
            <person name="Santos F.R."/>
            <person name="Vidigal T.H.D.A."/>
            <person name="Brescovit A.D."/>
            <person name="Santos A.J."/>
        </authorList>
    </citation>
    <scope>NUCLEOTIDE SEQUENCE</scope>
    <source>
        <tissue evidence="1">Shoot tissue taken approximately 20 cm above the soil surface</tissue>
    </source>
</reference>
<organism evidence="1">
    <name type="scientific">Arundo donax</name>
    <name type="common">Giant reed</name>
    <name type="synonym">Donax arundinaceus</name>
    <dbReference type="NCBI Taxonomy" id="35708"/>
    <lineage>
        <taxon>Eukaryota</taxon>
        <taxon>Viridiplantae</taxon>
        <taxon>Streptophyta</taxon>
        <taxon>Embryophyta</taxon>
        <taxon>Tracheophyta</taxon>
        <taxon>Spermatophyta</taxon>
        <taxon>Magnoliopsida</taxon>
        <taxon>Liliopsida</taxon>
        <taxon>Poales</taxon>
        <taxon>Poaceae</taxon>
        <taxon>PACMAD clade</taxon>
        <taxon>Arundinoideae</taxon>
        <taxon>Arundineae</taxon>
        <taxon>Arundo</taxon>
    </lineage>
</organism>
<accession>A0A0A8YE59</accession>
<name>A0A0A8YE59_ARUDO</name>
<proteinExistence type="predicted"/>
<protein>
    <submittedName>
        <fullName evidence="1">Uncharacterized protein</fullName>
    </submittedName>
</protein>
<sequence>MTSRGRGTRHRSGLL</sequence>
<dbReference type="EMBL" id="GBRH01276468">
    <property type="protein sequence ID" value="JAD21427.1"/>
    <property type="molecule type" value="Transcribed_RNA"/>
</dbReference>
<reference evidence="1" key="2">
    <citation type="journal article" date="2015" name="Data Brief">
        <title>Shoot transcriptome of the giant reed, Arundo donax.</title>
        <authorList>
            <person name="Barrero R.A."/>
            <person name="Guerrero F.D."/>
            <person name="Moolhuijzen P."/>
            <person name="Goolsby J.A."/>
            <person name="Tidwell J."/>
            <person name="Bellgard S.E."/>
            <person name="Bellgard M.I."/>
        </authorList>
    </citation>
    <scope>NUCLEOTIDE SEQUENCE</scope>
    <source>
        <tissue evidence="1">Shoot tissue taken approximately 20 cm above the soil surface</tissue>
    </source>
</reference>